<dbReference type="STRING" id="991905.SL003B_3913"/>
<dbReference type="Pfam" id="PF01522">
    <property type="entry name" value="Polysacc_deac_1"/>
    <property type="match status" value="1"/>
</dbReference>
<dbReference type="PROSITE" id="PS51677">
    <property type="entry name" value="NODB"/>
    <property type="match status" value="1"/>
</dbReference>
<dbReference type="Proteomes" id="UP000008130">
    <property type="component" value="Chromosome"/>
</dbReference>
<dbReference type="Gene3D" id="3.20.20.370">
    <property type="entry name" value="Glycoside hydrolase/deacetylase"/>
    <property type="match status" value="1"/>
</dbReference>
<evidence type="ECO:0000259" key="6">
    <source>
        <dbReference type="PROSITE" id="PS51677"/>
    </source>
</evidence>
<feature type="domain" description="NodB homology" evidence="6">
    <location>
        <begin position="89"/>
        <end position="347"/>
    </location>
</feature>
<dbReference type="SUPFAM" id="SSF88713">
    <property type="entry name" value="Glycoside hydrolase/deacetylase"/>
    <property type="match status" value="1"/>
</dbReference>
<dbReference type="InterPro" id="IPR011330">
    <property type="entry name" value="Glyco_hydro/deAcase_b/a-brl"/>
</dbReference>
<evidence type="ECO:0000256" key="1">
    <source>
        <dbReference type="ARBA" id="ARBA00003236"/>
    </source>
</evidence>
<name>F2J5G3_POLGS</name>
<organism evidence="7 8">
    <name type="scientific">Polymorphum gilvum (strain LMG 25793 / CGMCC 1.9160 / SL003B-26A1)</name>
    <dbReference type="NCBI Taxonomy" id="991905"/>
    <lineage>
        <taxon>Bacteria</taxon>
        <taxon>Pseudomonadati</taxon>
        <taxon>Pseudomonadota</taxon>
        <taxon>Alphaproteobacteria</taxon>
        <taxon>Rhodobacterales</taxon>
        <taxon>Paracoccaceae</taxon>
        <taxon>Polymorphum</taxon>
    </lineage>
</organism>
<dbReference type="EMBL" id="CP002568">
    <property type="protein sequence ID" value="ADZ72332.1"/>
    <property type="molecule type" value="Genomic_DNA"/>
</dbReference>
<proteinExistence type="inferred from homology"/>
<keyword evidence="8" id="KW-1185">Reference proteome</keyword>
<evidence type="ECO:0000313" key="8">
    <source>
        <dbReference type="Proteomes" id="UP000008130"/>
    </source>
</evidence>
<dbReference type="PANTHER" id="PTHR34216">
    <property type="match status" value="1"/>
</dbReference>
<dbReference type="InterPro" id="IPR051398">
    <property type="entry name" value="Polysacch_Deacetylase"/>
</dbReference>
<dbReference type="HOGENOM" id="CLU_030024_1_2_5"/>
<accession>F2J5G3</accession>
<dbReference type="OrthoDB" id="9782872at2"/>
<gene>
    <name evidence="7" type="ordered locus">SL003B_3913</name>
</gene>
<reference evidence="7 8" key="1">
    <citation type="journal article" date="2011" name="J. Bacteriol.">
        <title>Complete genome sequence of Polymorphum gilvum SL003B-26A1T, a crude oil-degrading bacterium from oil-polluted saline soil.</title>
        <authorList>
            <person name="Li S.G."/>
            <person name="Tang Y.Q."/>
            <person name="Nie Y."/>
            <person name="Cai M."/>
            <person name="Wu X.L."/>
        </authorList>
    </citation>
    <scope>NUCLEOTIDE SEQUENCE [LARGE SCALE GENOMIC DNA]</scope>
    <source>
        <strain evidence="8">LMG 25793 / CGMCC 1.9160 / SL003B-26A1</strain>
    </source>
</reference>
<dbReference type="eggNOG" id="COG0726">
    <property type="taxonomic scope" value="Bacteria"/>
</dbReference>
<sequence>MEKIKRQVKTYGLRFLYHSGAAGLIGRIYGGRGVILMFHEFTHCPHSMLDQGCRIDDFEAVLAAVRADGRDIVGFGEALQRLADPDSPPFVVLTFDDGYRSNLELALPVMERYEAPAIIFVPTGMVTRTVNAWWLGLRDMIVSNEAIDVEPLGMRLDCADLDAKIAALRRLTAWVWDDFRRVDLLDDAFAAHGVRMPDLVERLAMSEREMIQADRHPLIEIGAHTTTHRALGLLSADEVATDIGDNKRFLEERLQREVPYFAYPYGPPSITGRREADIVKALGFRAAMTTEPGCLFPEHGEDPYLIPRQDAEYTEDGLAQAMCGLHGVFRALASRGGTPAVRLGVAA</sequence>
<dbReference type="AlphaFoldDB" id="F2J5G3"/>
<keyword evidence="4" id="KW-0732">Signal</keyword>
<evidence type="ECO:0000256" key="4">
    <source>
        <dbReference type="ARBA" id="ARBA00022729"/>
    </source>
</evidence>
<dbReference type="PANTHER" id="PTHR34216:SF7">
    <property type="entry name" value="POLY-BETA-1,6-N-ACETYL-D-GLUCOSAMINE N-DEACETYLASE"/>
    <property type="match status" value="1"/>
</dbReference>
<dbReference type="KEGG" id="pgv:SL003B_3913"/>
<evidence type="ECO:0000256" key="2">
    <source>
        <dbReference type="ARBA" id="ARBA00010973"/>
    </source>
</evidence>
<evidence type="ECO:0000256" key="3">
    <source>
        <dbReference type="ARBA" id="ARBA00020071"/>
    </source>
</evidence>
<dbReference type="RefSeq" id="WP_013654642.1">
    <property type="nucleotide sequence ID" value="NC_015259.1"/>
</dbReference>
<dbReference type="GO" id="GO:0016810">
    <property type="term" value="F:hydrolase activity, acting on carbon-nitrogen (but not peptide) bonds"/>
    <property type="evidence" value="ECO:0007669"/>
    <property type="project" value="InterPro"/>
</dbReference>
<comment type="function">
    <text evidence="1">Is involved in generating a small heat-stable compound (Nod), an acylated oligomer of N-acetylglucosamine, that stimulates mitosis in various plant protoplasts.</text>
</comment>
<protein>
    <recommendedName>
        <fullName evidence="3">Chitooligosaccharide deacetylase</fullName>
    </recommendedName>
    <alternativeName>
        <fullName evidence="5">Nodulation protein B</fullName>
    </alternativeName>
</protein>
<dbReference type="CDD" id="cd10968">
    <property type="entry name" value="CE4_Mlr8448_like_5s"/>
    <property type="match status" value="1"/>
</dbReference>
<comment type="similarity">
    <text evidence="2">Belongs to the polysaccharide deacetylase family.</text>
</comment>
<evidence type="ECO:0000256" key="5">
    <source>
        <dbReference type="ARBA" id="ARBA00032976"/>
    </source>
</evidence>
<dbReference type="GO" id="GO:0005975">
    <property type="term" value="P:carbohydrate metabolic process"/>
    <property type="evidence" value="ECO:0007669"/>
    <property type="project" value="InterPro"/>
</dbReference>
<evidence type="ECO:0000313" key="7">
    <source>
        <dbReference type="EMBL" id="ADZ72332.1"/>
    </source>
</evidence>
<dbReference type="InterPro" id="IPR002509">
    <property type="entry name" value="NODB_dom"/>
</dbReference>